<name>F8IG32_ALIAT</name>
<evidence type="ECO:0000256" key="1">
    <source>
        <dbReference type="ARBA" id="ARBA00022555"/>
    </source>
</evidence>
<dbReference type="EC" id="2.1.1.34" evidence="7"/>
<accession>F8IG32</accession>
<dbReference type="InterPro" id="IPR029028">
    <property type="entry name" value="Alpha/beta_knot_MTases"/>
</dbReference>
<evidence type="ECO:0000256" key="3">
    <source>
        <dbReference type="ARBA" id="ARBA00022679"/>
    </source>
</evidence>
<evidence type="ECO:0000256" key="5">
    <source>
        <dbReference type="ARBA" id="ARBA00022694"/>
    </source>
</evidence>
<dbReference type="RefSeq" id="WP_014465026.1">
    <property type="nucleotide sequence ID" value="NC_017167.1"/>
</dbReference>
<dbReference type="STRING" id="1048834.TC41_2282"/>
<dbReference type="KEGG" id="aad:TC41_2282"/>
<comment type="function">
    <text evidence="7">Catalyzes the 2'-O methylation of guanosine at position 18 in tRNA.</text>
</comment>
<keyword evidence="3 7" id="KW-0808">Transferase</keyword>
<dbReference type="CDD" id="cd18092">
    <property type="entry name" value="SpoU-like_TrmH"/>
    <property type="match status" value="1"/>
</dbReference>
<evidence type="ECO:0000256" key="4">
    <source>
        <dbReference type="ARBA" id="ARBA00022691"/>
    </source>
</evidence>
<dbReference type="AlphaFoldDB" id="F8IG32"/>
<organism evidence="9 10">
    <name type="scientific">Alicyclobacillus acidocaldarius (strain Tc-4-1)</name>
    <name type="common">Bacillus acidocaldarius</name>
    <dbReference type="NCBI Taxonomy" id="1048834"/>
    <lineage>
        <taxon>Bacteria</taxon>
        <taxon>Bacillati</taxon>
        <taxon>Bacillota</taxon>
        <taxon>Bacilli</taxon>
        <taxon>Bacillales</taxon>
        <taxon>Alicyclobacillaceae</taxon>
        <taxon>Alicyclobacillus</taxon>
    </lineage>
</organism>
<dbReference type="Pfam" id="PF00588">
    <property type="entry name" value="SpoU_methylase"/>
    <property type="match status" value="1"/>
</dbReference>
<dbReference type="Proteomes" id="UP000000292">
    <property type="component" value="Chromosome"/>
</dbReference>
<dbReference type="HAMAP" id="MF_02060">
    <property type="entry name" value="tRNA_methyltr_TrmH"/>
    <property type="match status" value="1"/>
</dbReference>
<evidence type="ECO:0000259" key="8">
    <source>
        <dbReference type="Pfam" id="PF00588"/>
    </source>
</evidence>
<dbReference type="InterPro" id="IPR029026">
    <property type="entry name" value="tRNA_m1G_MTases_N"/>
</dbReference>
<keyword evidence="5 7" id="KW-0819">tRNA processing</keyword>
<keyword evidence="6 7" id="KW-0694">RNA-binding</keyword>
<evidence type="ECO:0000256" key="2">
    <source>
        <dbReference type="ARBA" id="ARBA00022603"/>
    </source>
</evidence>
<evidence type="ECO:0000313" key="10">
    <source>
        <dbReference type="Proteomes" id="UP000000292"/>
    </source>
</evidence>
<keyword evidence="4 7" id="KW-0949">S-adenosyl-L-methionine</keyword>
<evidence type="ECO:0000313" key="9">
    <source>
        <dbReference type="EMBL" id="AEJ44185.1"/>
    </source>
</evidence>
<dbReference type="InterPro" id="IPR033671">
    <property type="entry name" value="TrmH"/>
</dbReference>
<protein>
    <recommendedName>
        <fullName evidence="7">tRNA (guanosine(18)-2'-O)-methyltransferase</fullName>
        <ecNumber evidence="7">2.1.1.34</ecNumber>
    </recommendedName>
    <alternativeName>
        <fullName evidence="7">tRNA [Gm18] methyltransferase</fullName>
    </alternativeName>
</protein>
<dbReference type="PANTHER" id="PTHR43453">
    <property type="entry name" value="RRNA METHYLASE-LIKE"/>
    <property type="match status" value="1"/>
</dbReference>
<comment type="similarity">
    <text evidence="7">Belongs to the class IV-like SAM-binding methyltransferase superfamily. RNA methyltransferase TrmH family.</text>
</comment>
<dbReference type="SUPFAM" id="SSF75217">
    <property type="entry name" value="alpha/beta knot"/>
    <property type="match status" value="1"/>
</dbReference>
<feature type="binding site" evidence="7">
    <location>
        <position position="125"/>
    </location>
    <ligand>
        <name>S-adenosyl-L-methionine</name>
        <dbReference type="ChEBI" id="CHEBI:59789"/>
    </ligand>
</feature>
<dbReference type="GO" id="GO:0002938">
    <property type="term" value="P:tRNA guanine ribose methylation"/>
    <property type="evidence" value="ECO:0007669"/>
    <property type="project" value="UniProtKB-UniRule"/>
</dbReference>
<proteinExistence type="inferred from homology"/>
<keyword evidence="2 7" id="KW-0489">Methyltransferase</keyword>
<feature type="binding site" evidence="7">
    <location>
        <position position="168"/>
    </location>
    <ligand>
        <name>S-adenosyl-L-methionine</name>
        <dbReference type="ChEBI" id="CHEBI:59789"/>
    </ligand>
</feature>
<keyword evidence="1 7" id="KW-0820">tRNA-binding</keyword>
<dbReference type="PATRIC" id="fig|1048834.4.peg.2159"/>
<evidence type="ECO:0000256" key="6">
    <source>
        <dbReference type="ARBA" id="ARBA00022884"/>
    </source>
</evidence>
<sequence length="262" mass="29307">MHQHVHSDIQQMLLAEGLLSERELWLADWLRPERLLRLRDVLLRRTGYLAIALEAVDDGHNQAAILRSAEAFGVQHVAVIEGKQPFQPSKGVTQGAHKWLTLHRMPDIGRAIDLLHARGFQVYATDLGEGAQPLDAVDLARPTAILFGNEKDGVSAEARERADGRFYIPMAGFVQSFNVSVAAAIALYELTRRAREAAGDRYALGADERHKLYVTWCLRSLHGATREEARRRLEASGFALDEDLFDEDTRDFSESEPDGARV</sequence>
<reference evidence="9 10" key="1">
    <citation type="journal article" date="2011" name="J. Bacteriol.">
        <title>Complete Genome Sequence of Alicyclobacillus acidocaldarius Strain Tc-4-1.</title>
        <authorList>
            <person name="Chen Y."/>
            <person name="He Y."/>
            <person name="Zhang B."/>
            <person name="Yang J."/>
            <person name="Li W."/>
            <person name="Dong Z."/>
            <person name="Hu S."/>
        </authorList>
    </citation>
    <scope>NUCLEOTIDE SEQUENCE [LARGE SCALE GENOMIC DNA]</scope>
    <source>
        <strain evidence="9 10">Tc-4-1</strain>
    </source>
</reference>
<dbReference type="eggNOG" id="COG0566">
    <property type="taxonomic scope" value="Bacteria"/>
</dbReference>
<dbReference type="EMBL" id="CP002902">
    <property type="protein sequence ID" value="AEJ44185.1"/>
    <property type="molecule type" value="Genomic_DNA"/>
</dbReference>
<dbReference type="PANTHER" id="PTHR43453:SF1">
    <property type="entry name" value="TRNA_RRNA METHYLTRANSFERASE SPOU TYPE DOMAIN-CONTAINING PROTEIN"/>
    <property type="match status" value="1"/>
</dbReference>
<evidence type="ECO:0000256" key="7">
    <source>
        <dbReference type="HAMAP-Rule" id="MF_02060"/>
    </source>
</evidence>
<dbReference type="GO" id="GO:0000049">
    <property type="term" value="F:tRNA binding"/>
    <property type="evidence" value="ECO:0007669"/>
    <property type="project" value="UniProtKB-UniRule"/>
</dbReference>
<comment type="caution">
    <text evidence="7">Lacks conserved residue(s) required for the propagation of feature annotation.</text>
</comment>
<reference evidence="10" key="2">
    <citation type="submission" date="2011-06" db="EMBL/GenBank/DDBJ databases">
        <title>The complete genome sequence of Alicyclobacillus acidocaldarius sp. Tc-4-1.</title>
        <authorList>
            <person name="Chen Y."/>
            <person name="He Y."/>
            <person name="Dong Z."/>
            <person name="Hu S."/>
        </authorList>
    </citation>
    <scope>NUCLEOTIDE SEQUENCE [LARGE SCALE GENOMIC DNA]</scope>
    <source>
        <strain evidence="10">Tc-4-1</strain>
    </source>
</reference>
<feature type="domain" description="tRNA/rRNA methyltransferase SpoU type" evidence="8">
    <location>
        <begin position="49"/>
        <end position="188"/>
    </location>
</feature>
<dbReference type="InterPro" id="IPR001537">
    <property type="entry name" value="SpoU_MeTrfase"/>
</dbReference>
<comment type="catalytic activity">
    <reaction evidence="7">
        <text>guanosine(18) in tRNA + S-adenosyl-L-methionine = 2'-O-methylguanosine(18) in tRNA + S-adenosyl-L-homocysteine + H(+)</text>
        <dbReference type="Rhea" id="RHEA:20077"/>
        <dbReference type="Rhea" id="RHEA-COMP:10190"/>
        <dbReference type="Rhea" id="RHEA-COMP:10192"/>
        <dbReference type="ChEBI" id="CHEBI:15378"/>
        <dbReference type="ChEBI" id="CHEBI:57856"/>
        <dbReference type="ChEBI" id="CHEBI:59789"/>
        <dbReference type="ChEBI" id="CHEBI:74269"/>
        <dbReference type="ChEBI" id="CHEBI:74445"/>
        <dbReference type="EC" id="2.1.1.34"/>
    </reaction>
</comment>
<dbReference type="GO" id="GO:0141100">
    <property type="term" value="F:tRNA (guanine(18)-2'-O)-methyltransferase activity"/>
    <property type="evidence" value="ECO:0007669"/>
    <property type="project" value="UniProtKB-UniRule"/>
</dbReference>
<dbReference type="Gene3D" id="3.40.1280.10">
    <property type="match status" value="1"/>
</dbReference>
<dbReference type="HOGENOM" id="CLU_021322_4_1_9"/>
<gene>
    <name evidence="7 9" type="primary">trmH</name>
    <name evidence="9" type="ordered locus">TC41_2282</name>
</gene>